<feature type="domain" description="Glyoxalase-like" evidence="1">
    <location>
        <begin position="10"/>
        <end position="177"/>
    </location>
</feature>
<dbReference type="EMBL" id="CP000830">
    <property type="protein sequence ID" value="ABV92480.1"/>
    <property type="molecule type" value="Genomic_DNA"/>
</dbReference>
<organism evidence="2 3">
    <name type="scientific">Dinoroseobacter shibae (strain DSM 16493 / NCIMB 14021 / DFL 12)</name>
    <dbReference type="NCBI Taxonomy" id="398580"/>
    <lineage>
        <taxon>Bacteria</taxon>
        <taxon>Pseudomonadati</taxon>
        <taxon>Pseudomonadota</taxon>
        <taxon>Alphaproteobacteria</taxon>
        <taxon>Rhodobacterales</taxon>
        <taxon>Roseobacteraceae</taxon>
        <taxon>Dinoroseobacter</taxon>
    </lineage>
</organism>
<proteinExistence type="predicted"/>
<dbReference type="InterPro" id="IPR029068">
    <property type="entry name" value="Glyas_Bleomycin-R_OHBP_Dase"/>
</dbReference>
<evidence type="ECO:0000313" key="2">
    <source>
        <dbReference type="EMBL" id="ABV92480.1"/>
    </source>
</evidence>
<keyword evidence="3" id="KW-1185">Reference proteome</keyword>
<sequence length="204" mass="21357">MARTEPTYRLDHLAIAAETLAEGVAWAEARLGCALAGGGAHAAMGTHNRLLSLGPDLYLEVIAIDPEAPRPPHPRWFGLDRFTGPPRLHAWVVAVDDIAHAPAAAGRPLALARGDLRWQMAVPEAGALPFDGVHPAVIAWEGAGHPAPRLADQGLRLTSLTVSHPEAATLQTTLAPLGEPRVTLTTGAPGLSARLSGPRGEILL</sequence>
<dbReference type="Gene3D" id="3.10.180.10">
    <property type="entry name" value="2,3-Dihydroxybiphenyl 1,2-Dioxygenase, domain 1"/>
    <property type="match status" value="1"/>
</dbReference>
<dbReference type="eggNOG" id="COG0346">
    <property type="taxonomic scope" value="Bacteria"/>
</dbReference>
<dbReference type="KEGG" id="dsh:Dshi_0735"/>
<reference evidence="3" key="1">
    <citation type="journal article" date="2010" name="ISME J.">
        <title>The complete genome sequence of the algal symbiont Dinoroseobacter shibae: a hitchhiker's guide to life in the sea.</title>
        <authorList>
            <person name="Wagner-Dobler I."/>
            <person name="Ballhausen B."/>
            <person name="Berger M."/>
            <person name="Brinkhoff T."/>
            <person name="Buchholz I."/>
            <person name="Bunk B."/>
            <person name="Cypionka H."/>
            <person name="Daniel R."/>
            <person name="Drepper T."/>
            <person name="Gerdts G."/>
            <person name="Hahnke S."/>
            <person name="Han C."/>
            <person name="Jahn D."/>
            <person name="Kalhoefer D."/>
            <person name="Kiss H."/>
            <person name="Klenk H.P."/>
            <person name="Kyrpides N."/>
            <person name="Liebl W."/>
            <person name="Liesegang H."/>
            <person name="Meincke L."/>
            <person name="Pati A."/>
            <person name="Petersen J."/>
            <person name="Piekarski T."/>
            <person name="Pommerenke C."/>
            <person name="Pradella S."/>
            <person name="Pukall R."/>
            <person name="Rabus R."/>
            <person name="Stackebrandt E."/>
            <person name="Thole S."/>
            <person name="Thompson L."/>
            <person name="Tielen P."/>
            <person name="Tomasch J."/>
            <person name="von Jan M."/>
            <person name="Wanphrut N."/>
            <person name="Wichels A."/>
            <person name="Zech H."/>
            <person name="Simon M."/>
        </authorList>
    </citation>
    <scope>NUCLEOTIDE SEQUENCE [LARGE SCALE GENOMIC DNA]</scope>
    <source>
        <strain evidence="3">DSM 16493 / NCIMB 14021 / DFL 12</strain>
    </source>
</reference>
<dbReference type="HOGENOM" id="CLU_083550_0_0_5"/>
<protein>
    <recommendedName>
        <fullName evidence="1">Glyoxalase-like domain-containing protein</fullName>
    </recommendedName>
</protein>
<dbReference type="InterPro" id="IPR025870">
    <property type="entry name" value="Glyoxalase-like_dom"/>
</dbReference>
<name>A8LQT7_DINSH</name>
<accession>A8LQT7</accession>
<dbReference type="OrthoDB" id="8451710at2"/>
<dbReference type="Proteomes" id="UP000006833">
    <property type="component" value="Chromosome"/>
</dbReference>
<gene>
    <name evidence="2" type="ordered locus">Dshi_0735</name>
</gene>
<dbReference type="Pfam" id="PF13468">
    <property type="entry name" value="Glyoxalase_3"/>
    <property type="match status" value="1"/>
</dbReference>
<dbReference type="AlphaFoldDB" id="A8LQT7"/>
<dbReference type="STRING" id="398580.Dshi_0735"/>
<dbReference type="RefSeq" id="WP_012177412.1">
    <property type="nucleotide sequence ID" value="NC_009952.1"/>
</dbReference>
<evidence type="ECO:0000259" key="1">
    <source>
        <dbReference type="Pfam" id="PF13468"/>
    </source>
</evidence>
<evidence type="ECO:0000313" key="3">
    <source>
        <dbReference type="Proteomes" id="UP000006833"/>
    </source>
</evidence>
<dbReference type="SUPFAM" id="SSF54593">
    <property type="entry name" value="Glyoxalase/Bleomycin resistance protein/Dihydroxybiphenyl dioxygenase"/>
    <property type="match status" value="1"/>
</dbReference>